<name>J5KEQ5_9GAMM</name>
<dbReference type="InterPro" id="IPR043595">
    <property type="entry name" value="FaeB/C/D"/>
</dbReference>
<organism evidence="8 9">
    <name type="scientific">SAR86 cluster bacterium SAR86A</name>
    <dbReference type="NCBI Taxonomy" id="1123866"/>
    <lineage>
        <taxon>Bacteria</taxon>
        <taxon>Pseudomonadati</taxon>
        <taxon>Pseudomonadota</taxon>
        <taxon>Gammaproteobacteria</taxon>
        <taxon>SAR86 cluster</taxon>
    </lineage>
</organism>
<dbReference type="Proteomes" id="UP000010305">
    <property type="component" value="Unassembled WGS sequence"/>
</dbReference>
<dbReference type="EMBL" id="JH611156">
    <property type="protein sequence ID" value="EJP71926.1"/>
    <property type="molecule type" value="Genomic_DNA"/>
</dbReference>
<dbReference type="STRING" id="1123866.NT01SARS_0410"/>
<dbReference type="GO" id="GO:0030600">
    <property type="term" value="F:feruloyl esterase activity"/>
    <property type="evidence" value="ECO:0007669"/>
    <property type="project" value="InterPro"/>
</dbReference>
<gene>
    <name evidence="8" type="ORF">NT01SARS_0410</name>
</gene>
<comment type="subcellular location">
    <subcellularLocation>
        <location evidence="1">Secreted</location>
    </subcellularLocation>
</comment>
<keyword evidence="7" id="KW-0624">Polysaccharide degradation</keyword>
<evidence type="ECO:0000256" key="2">
    <source>
        <dbReference type="ARBA" id="ARBA00022525"/>
    </source>
</evidence>
<keyword evidence="5" id="KW-0378">Hydrolase</keyword>
<evidence type="ECO:0000256" key="5">
    <source>
        <dbReference type="ARBA" id="ARBA00022801"/>
    </source>
</evidence>
<evidence type="ECO:0000256" key="3">
    <source>
        <dbReference type="ARBA" id="ARBA00022651"/>
    </source>
</evidence>
<accession>J5KEQ5</accession>
<proteinExistence type="predicted"/>
<keyword evidence="6" id="KW-0119">Carbohydrate metabolism</keyword>
<dbReference type="GO" id="GO:0005576">
    <property type="term" value="C:extracellular region"/>
    <property type="evidence" value="ECO:0007669"/>
    <property type="project" value="UniProtKB-SubCell"/>
</dbReference>
<evidence type="ECO:0000313" key="9">
    <source>
        <dbReference type="Proteomes" id="UP000010305"/>
    </source>
</evidence>
<dbReference type="GO" id="GO:0045493">
    <property type="term" value="P:xylan catabolic process"/>
    <property type="evidence" value="ECO:0007669"/>
    <property type="project" value="UniProtKB-KW"/>
</dbReference>
<dbReference type="Gene3D" id="3.40.50.1820">
    <property type="entry name" value="alpha/beta hydrolase"/>
    <property type="match status" value="1"/>
</dbReference>
<keyword evidence="4" id="KW-0732">Signal</keyword>
<keyword evidence="3" id="KW-0858">Xylan degradation</keyword>
<evidence type="ECO:0000256" key="6">
    <source>
        <dbReference type="ARBA" id="ARBA00023277"/>
    </source>
</evidence>
<protein>
    <submittedName>
        <fullName evidence="8">Putative esterase</fullName>
    </submittedName>
</protein>
<dbReference type="SUPFAM" id="SSF53474">
    <property type="entry name" value="alpha/beta-Hydrolases"/>
    <property type="match status" value="1"/>
</dbReference>
<evidence type="ECO:0000256" key="1">
    <source>
        <dbReference type="ARBA" id="ARBA00004613"/>
    </source>
</evidence>
<evidence type="ECO:0000313" key="8">
    <source>
        <dbReference type="EMBL" id="EJP71926.1"/>
    </source>
</evidence>
<keyword evidence="2" id="KW-0964">Secreted</keyword>
<dbReference type="HOGENOM" id="CLU_874030_0_0_6"/>
<reference evidence="8 9" key="1">
    <citation type="journal article" date="2012" name="ISME J.">
        <title>Genomic insights to SAR86, an abundant and uncultivated marine bacterial lineage.</title>
        <authorList>
            <person name="Dupont C.L."/>
            <person name="Rusch D.B."/>
            <person name="Yooseph S."/>
            <person name="Lombardo M.J."/>
            <person name="Richter R.A."/>
            <person name="Valas R."/>
            <person name="Novotny M."/>
            <person name="Yee-Greenbaum J."/>
            <person name="Selengut J.D."/>
            <person name="Haft D.H."/>
            <person name="Halpern A.L."/>
            <person name="Lasken R.S."/>
            <person name="Nealson K."/>
            <person name="Friedman R."/>
            <person name="Venter J.C."/>
        </authorList>
    </citation>
    <scope>NUCLEOTIDE SEQUENCE [LARGE SCALE GENOMIC DNA]</scope>
</reference>
<dbReference type="PANTHER" id="PTHR38050">
    <property type="match status" value="1"/>
</dbReference>
<dbReference type="AlphaFoldDB" id="J5KEQ5"/>
<evidence type="ECO:0000256" key="7">
    <source>
        <dbReference type="ARBA" id="ARBA00023326"/>
    </source>
</evidence>
<sequence>MLFDKEERHYFVYIPKEQSNQTDKIVIGLHGYTGSATGFEMETTGGFNNSAEKYNFIAVYPQGSYFYEQKLERGKISSEYISSWNDLTGSKTKTPFGETCAEDAVVYPKYPNCIGTDAGRCAWTSCGDDMGFIKQIIDDVKKRFDLKKIYVVGMSNGGKMAHALACEFSKDISGVINVVGSPQNGLACEPKTPINYIIYAGAEDKVVPPFNVVSFDKYFYTPVSTLVNKWTTSFNCKKKEFLTNIEFDNIKEQIYSDCDDGVRIVSLLNTEQGHSWPGTEEYMGFCRTKYQTEIDLEPCSNTINEWGNDFLLQRLFSQ</sequence>
<dbReference type="InterPro" id="IPR029058">
    <property type="entry name" value="AB_hydrolase_fold"/>
</dbReference>
<dbReference type="PANTHER" id="PTHR38050:SF2">
    <property type="entry name" value="FERULOYL ESTERASE C-RELATED"/>
    <property type="match status" value="1"/>
</dbReference>
<evidence type="ECO:0000256" key="4">
    <source>
        <dbReference type="ARBA" id="ARBA00022729"/>
    </source>
</evidence>